<dbReference type="GO" id="GO:0030145">
    <property type="term" value="F:manganese ion binding"/>
    <property type="evidence" value="ECO:0007669"/>
    <property type="project" value="TreeGrafter"/>
</dbReference>
<sequence>MPNLVNLLFLGSSLLLLASNEAIALPLASYGGKNATLPMLPYSYDALEPAISARIMELHYSKHHAALVTGLNNALAAYSIAAQSGDLAKQIEIQSLIKFNGGGHINHSLYWRNLQPVSLGGGTMKAGYLAAAVQAQYGGLDNLKTQMNAAGSTFQGSGWLWLACDKTSKKLLIVTTSNQDPLVGSLTPIIAIDMWEHSWYLQHYNVRANYLVNIWNVINYDEAEARYRSM</sequence>
<feature type="domain" description="Manganese/iron superoxide dismutase N-terminal" evidence="9">
    <location>
        <begin position="36"/>
        <end position="114"/>
    </location>
</feature>
<dbReference type="OrthoDB" id="239262at2759"/>
<evidence type="ECO:0000256" key="2">
    <source>
        <dbReference type="ARBA" id="ARBA00022723"/>
    </source>
</evidence>
<dbReference type="InterPro" id="IPR050265">
    <property type="entry name" value="Fe/Mn_Superoxide_Dismutase"/>
</dbReference>
<proteinExistence type="inferred from homology"/>
<dbReference type="Pfam" id="PF00081">
    <property type="entry name" value="Sod_Fe_N"/>
    <property type="match status" value="1"/>
</dbReference>
<evidence type="ECO:0000256" key="1">
    <source>
        <dbReference type="ARBA" id="ARBA00008714"/>
    </source>
</evidence>
<dbReference type="GO" id="GO:0005739">
    <property type="term" value="C:mitochondrion"/>
    <property type="evidence" value="ECO:0007669"/>
    <property type="project" value="TreeGrafter"/>
</dbReference>
<feature type="binding site" evidence="6">
    <location>
        <position position="193"/>
    </location>
    <ligand>
        <name>Mn(2+)</name>
        <dbReference type="ChEBI" id="CHEBI:29035"/>
    </ligand>
</feature>
<keyword evidence="12" id="KW-1185">Reference proteome</keyword>
<feature type="binding site" evidence="6">
    <location>
        <position position="107"/>
    </location>
    <ligand>
        <name>Mn(2+)</name>
        <dbReference type="ChEBI" id="CHEBI:29035"/>
    </ligand>
</feature>
<dbReference type="InParanoid" id="F4RQ22"/>
<dbReference type="InterPro" id="IPR019832">
    <property type="entry name" value="Mn/Fe_SOD_C"/>
</dbReference>
<dbReference type="InterPro" id="IPR001189">
    <property type="entry name" value="Mn/Fe_SOD"/>
</dbReference>
<keyword evidence="4 7" id="KW-0560">Oxidoreductase</keyword>
<dbReference type="AlphaFoldDB" id="F4RQ22"/>
<dbReference type="SUPFAM" id="SSF46609">
    <property type="entry name" value="Fe,Mn superoxide dismutase (SOD), N-terminal domain"/>
    <property type="match status" value="1"/>
</dbReference>
<dbReference type="GO" id="GO:0004784">
    <property type="term" value="F:superoxide dismutase activity"/>
    <property type="evidence" value="ECO:0007669"/>
    <property type="project" value="UniProtKB-EC"/>
</dbReference>
<dbReference type="FunFam" id="1.10.287.990:FF:000001">
    <property type="entry name" value="Superoxide dismutase"/>
    <property type="match status" value="1"/>
</dbReference>
<dbReference type="PANTHER" id="PTHR11404">
    <property type="entry name" value="SUPEROXIDE DISMUTASE 2"/>
    <property type="match status" value="1"/>
</dbReference>
<dbReference type="Proteomes" id="UP000001072">
    <property type="component" value="Unassembled WGS sequence"/>
</dbReference>
<dbReference type="RefSeq" id="XP_007411252.1">
    <property type="nucleotide sequence ID" value="XM_007411190.1"/>
</dbReference>
<feature type="domain" description="Manganese/iron superoxide dismutase C-terminal" evidence="10">
    <location>
        <begin position="127"/>
        <end position="226"/>
    </location>
</feature>
<dbReference type="EMBL" id="GL883113">
    <property type="protein sequence ID" value="EGG05330.1"/>
    <property type="molecule type" value="Genomic_DNA"/>
</dbReference>
<dbReference type="GeneID" id="18928142"/>
<dbReference type="FunFam" id="3.55.40.20:FF:000004">
    <property type="entry name" value="Superoxide dismutase [Fe]"/>
    <property type="match status" value="1"/>
</dbReference>
<keyword evidence="3" id="KW-0049">Antioxidant</keyword>
<dbReference type="FunCoup" id="F4RQ22">
    <property type="interactions" value="245"/>
</dbReference>
<name>F4RQ22_MELLP</name>
<accession>F4RQ22</accession>
<evidence type="ECO:0000256" key="4">
    <source>
        <dbReference type="ARBA" id="ARBA00023002"/>
    </source>
</evidence>
<feature type="signal peptide" evidence="8">
    <location>
        <begin position="1"/>
        <end position="24"/>
    </location>
</feature>
<evidence type="ECO:0000256" key="5">
    <source>
        <dbReference type="ARBA" id="ARBA00049204"/>
    </source>
</evidence>
<dbReference type="InterPro" id="IPR036324">
    <property type="entry name" value="Mn/Fe_SOD_N_sf"/>
</dbReference>
<dbReference type="VEuPathDB" id="FungiDB:MELLADRAFT_43851"/>
<dbReference type="Gene3D" id="1.10.287.990">
    <property type="entry name" value="Fe,Mn superoxide dismutase (SOD) domain"/>
    <property type="match status" value="1"/>
</dbReference>
<dbReference type="InterPro" id="IPR036314">
    <property type="entry name" value="SOD_C_sf"/>
</dbReference>
<dbReference type="SUPFAM" id="SSF54719">
    <property type="entry name" value="Fe,Mn superoxide dismutase (SOD), C-terminal domain"/>
    <property type="match status" value="1"/>
</dbReference>
<reference evidence="12" key="1">
    <citation type="journal article" date="2011" name="Proc. Natl. Acad. Sci. U.S.A.">
        <title>Obligate biotrophy features unraveled by the genomic analysis of rust fungi.</title>
        <authorList>
            <person name="Duplessis S."/>
            <person name="Cuomo C.A."/>
            <person name="Lin Y.-C."/>
            <person name="Aerts A."/>
            <person name="Tisserant E."/>
            <person name="Veneault-Fourrey C."/>
            <person name="Joly D.L."/>
            <person name="Hacquard S."/>
            <person name="Amselem J."/>
            <person name="Cantarel B.L."/>
            <person name="Chiu R."/>
            <person name="Coutinho P.M."/>
            <person name="Feau N."/>
            <person name="Field M."/>
            <person name="Frey P."/>
            <person name="Gelhaye E."/>
            <person name="Goldberg J."/>
            <person name="Grabherr M.G."/>
            <person name="Kodira C.D."/>
            <person name="Kohler A."/>
            <person name="Kuees U."/>
            <person name="Lindquist E.A."/>
            <person name="Lucas S.M."/>
            <person name="Mago R."/>
            <person name="Mauceli E."/>
            <person name="Morin E."/>
            <person name="Murat C."/>
            <person name="Pangilinan J.L."/>
            <person name="Park R."/>
            <person name="Pearson M."/>
            <person name="Quesneville H."/>
            <person name="Rouhier N."/>
            <person name="Sakthikumar S."/>
            <person name="Salamov A.A."/>
            <person name="Schmutz J."/>
            <person name="Selles B."/>
            <person name="Shapiro H."/>
            <person name="Tanguay P."/>
            <person name="Tuskan G.A."/>
            <person name="Henrissat B."/>
            <person name="Van de Peer Y."/>
            <person name="Rouze P."/>
            <person name="Ellis J.G."/>
            <person name="Dodds P.N."/>
            <person name="Schein J.E."/>
            <person name="Zhong S."/>
            <person name="Hamelin R.C."/>
            <person name="Grigoriev I.V."/>
            <person name="Szabo L.J."/>
            <person name="Martin F."/>
        </authorList>
    </citation>
    <scope>NUCLEOTIDE SEQUENCE [LARGE SCALE GENOMIC DNA]</scope>
    <source>
        <strain evidence="12">98AG31 / pathotype 3-4-7</strain>
    </source>
</reference>
<organism evidence="12">
    <name type="scientific">Melampsora larici-populina (strain 98AG31 / pathotype 3-4-7)</name>
    <name type="common">Poplar leaf rust fungus</name>
    <dbReference type="NCBI Taxonomy" id="747676"/>
    <lineage>
        <taxon>Eukaryota</taxon>
        <taxon>Fungi</taxon>
        <taxon>Dikarya</taxon>
        <taxon>Basidiomycota</taxon>
        <taxon>Pucciniomycotina</taxon>
        <taxon>Pucciniomycetes</taxon>
        <taxon>Pucciniales</taxon>
        <taxon>Melampsoraceae</taxon>
        <taxon>Melampsora</taxon>
    </lineage>
</organism>
<dbReference type="Pfam" id="PF02777">
    <property type="entry name" value="Sod_Fe_C"/>
    <property type="match status" value="1"/>
</dbReference>
<keyword evidence="2 6" id="KW-0479">Metal-binding</keyword>
<dbReference type="HOGENOM" id="CLU_031625_2_0_1"/>
<evidence type="ECO:0000256" key="6">
    <source>
        <dbReference type="PIRSR" id="PIRSR000349-1"/>
    </source>
</evidence>
<comment type="similarity">
    <text evidence="1 7">Belongs to the iron/manganese superoxide dismutase family.</text>
</comment>
<protein>
    <recommendedName>
        <fullName evidence="7">Superoxide dismutase</fullName>
        <ecNumber evidence="7">1.15.1.1</ecNumber>
    </recommendedName>
</protein>
<dbReference type="PRINTS" id="PR01703">
    <property type="entry name" value="MNSODISMTASE"/>
</dbReference>
<dbReference type="KEGG" id="mlr:MELLADRAFT_43851"/>
<evidence type="ECO:0000256" key="7">
    <source>
        <dbReference type="RuleBase" id="RU000414"/>
    </source>
</evidence>
<evidence type="ECO:0000256" key="8">
    <source>
        <dbReference type="SAM" id="SignalP"/>
    </source>
</evidence>
<dbReference type="Gene3D" id="3.55.40.20">
    <property type="entry name" value="Iron/manganese superoxide dismutase, C-terminal domain"/>
    <property type="match status" value="1"/>
</dbReference>
<feature type="binding site" evidence="6">
    <location>
        <position position="59"/>
    </location>
    <ligand>
        <name>Mn(2+)</name>
        <dbReference type="ChEBI" id="CHEBI:29035"/>
    </ligand>
</feature>
<dbReference type="eggNOG" id="KOG0876">
    <property type="taxonomic scope" value="Eukaryota"/>
</dbReference>
<dbReference type="InterPro" id="IPR019831">
    <property type="entry name" value="Mn/Fe_SOD_N"/>
</dbReference>
<feature type="chain" id="PRO_5003315343" description="Superoxide dismutase" evidence="8">
    <location>
        <begin position="25"/>
        <end position="230"/>
    </location>
</feature>
<dbReference type="PANTHER" id="PTHR11404:SF6">
    <property type="entry name" value="SUPEROXIDE DISMUTASE [MN], MITOCHONDRIAL"/>
    <property type="match status" value="1"/>
</dbReference>
<gene>
    <name evidence="11" type="ORF">MELLADRAFT_43851</name>
</gene>
<evidence type="ECO:0000313" key="12">
    <source>
        <dbReference type="Proteomes" id="UP000001072"/>
    </source>
</evidence>
<dbReference type="STRING" id="747676.F4RQ22"/>
<comment type="function">
    <text evidence="7">Destroys radicals which are normally produced within the cells and which are toxic to biological systems.</text>
</comment>
<comment type="catalytic activity">
    <reaction evidence="5 7">
        <text>2 superoxide + 2 H(+) = H2O2 + O2</text>
        <dbReference type="Rhea" id="RHEA:20696"/>
        <dbReference type="ChEBI" id="CHEBI:15378"/>
        <dbReference type="ChEBI" id="CHEBI:15379"/>
        <dbReference type="ChEBI" id="CHEBI:16240"/>
        <dbReference type="ChEBI" id="CHEBI:18421"/>
        <dbReference type="EC" id="1.15.1.1"/>
    </reaction>
</comment>
<evidence type="ECO:0000256" key="3">
    <source>
        <dbReference type="ARBA" id="ARBA00022862"/>
    </source>
</evidence>
<dbReference type="PIRSF" id="PIRSF000349">
    <property type="entry name" value="SODismutase"/>
    <property type="match status" value="1"/>
</dbReference>
<evidence type="ECO:0000313" key="11">
    <source>
        <dbReference type="EMBL" id="EGG05330.1"/>
    </source>
</evidence>
<dbReference type="EC" id="1.15.1.1" evidence="7"/>
<feature type="binding site" evidence="6">
    <location>
        <position position="197"/>
    </location>
    <ligand>
        <name>Mn(2+)</name>
        <dbReference type="ChEBI" id="CHEBI:29035"/>
    </ligand>
</feature>
<evidence type="ECO:0000259" key="9">
    <source>
        <dbReference type="Pfam" id="PF00081"/>
    </source>
</evidence>
<keyword evidence="8" id="KW-0732">Signal</keyword>
<evidence type="ECO:0000259" key="10">
    <source>
        <dbReference type="Pfam" id="PF02777"/>
    </source>
</evidence>